<dbReference type="AlphaFoldDB" id="W4JVF6"/>
<feature type="compositionally biased region" description="Acidic residues" evidence="1">
    <location>
        <begin position="9"/>
        <end position="18"/>
    </location>
</feature>
<evidence type="ECO:0000313" key="3">
    <source>
        <dbReference type="Proteomes" id="UP000030671"/>
    </source>
</evidence>
<feature type="compositionally biased region" description="Pro residues" evidence="1">
    <location>
        <begin position="63"/>
        <end position="83"/>
    </location>
</feature>
<organism evidence="2 3">
    <name type="scientific">Heterobasidion irregulare (strain TC 32-1)</name>
    <dbReference type="NCBI Taxonomy" id="747525"/>
    <lineage>
        <taxon>Eukaryota</taxon>
        <taxon>Fungi</taxon>
        <taxon>Dikarya</taxon>
        <taxon>Basidiomycota</taxon>
        <taxon>Agaricomycotina</taxon>
        <taxon>Agaricomycetes</taxon>
        <taxon>Russulales</taxon>
        <taxon>Bondarzewiaceae</taxon>
        <taxon>Heterobasidion</taxon>
        <taxon>Heterobasidion annosum species complex</taxon>
    </lineage>
</organism>
<feature type="compositionally biased region" description="Basic and acidic residues" evidence="1">
    <location>
        <begin position="21"/>
        <end position="33"/>
    </location>
</feature>
<sequence length="117" mass="12283">MLCERSGGGEDDDDDDGGGGEGKESGMVFRDKPPALALRLGRAGFDRDRGRQARSLGSVTARPSPPPPPSLSSPSGPVQPPSHQPASEQTLHDIWPGFHCLAQRSLSLATRNTPAIS</sequence>
<accession>W4JVF6</accession>
<keyword evidence="3" id="KW-1185">Reference proteome</keyword>
<protein>
    <submittedName>
        <fullName evidence="2">Uncharacterized protein</fullName>
    </submittedName>
</protein>
<name>W4JVF6_HETIT</name>
<dbReference type="RefSeq" id="XP_009551044.1">
    <property type="nucleotide sequence ID" value="XM_009552749.1"/>
</dbReference>
<dbReference type="EMBL" id="KI925463">
    <property type="protein sequence ID" value="ETW77558.1"/>
    <property type="molecule type" value="Genomic_DNA"/>
</dbReference>
<proteinExistence type="predicted"/>
<feature type="region of interest" description="Disordered" evidence="1">
    <location>
        <begin position="1"/>
        <end position="91"/>
    </location>
</feature>
<dbReference type="HOGENOM" id="CLU_2085135_0_0_1"/>
<reference evidence="2 3" key="1">
    <citation type="journal article" date="2012" name="New Phytol.">
        <title>Insight into trade-off between wood decay and parasitism from the genome of a fungal forest pathogen.</title>
        <authorList>
            <person name="Olson A."/>
            <person name="Aerts A."/>
            <person name="Asiegbu F."/>
            <person name="Belbahri L."/>
            <person name="Bouzid O."/>
            <person name="Broberg A."/>
            <person name="Canback B."/>
            <person name="Coutinho P.M."/>
            <person name="Cullen D."/>
            <person name="Dalman K."/>
            <person name="Deflorio G."/>
            <person name="van Diepen L.T."/>
            <person name="Dunand C."/>
            <person name="Duplessis S."/>
            <person name="Durling M."/>
            <person name="Gonthier P."/>
            <person name="Grimwood J."/>
            <person name="Fossdal C.G."/>
            <person name="Hansson D."/>
            <person name="Henrissat B."/>
            <person name="Hietala A."/>
            <person name="Himmelstrand K."/>
            <person name="Hoffmeister D."/>
            <person name="Hogberg N."/>
            <person name="James T.Y."/>
            <person name="Karlsson M."/>
            <person name="Kohler A."/>
            <person name="Kues U."/>
            <person name="Lee Y.H."/>
            <person name="Lin Y.C."/>
            <person name="Lind M."/>
            <person name="Lindquist E."/>
            <person name="Lombard V."/>
            <person name="Lucas S."/>
            <person name="Lunden K."/>
            <person name="Morin E."/>
            <person name="Murat C."/>
            <person name="Park J."/>
            <person name="Raffaello T."/>
            <person name="Rouze P."/>
            <person name="Salamov A."/>
            <person name="Schmutz J."/>
            <person name="Solheim H."/>
            <person name="Stahlberg J."/>
            <person name="Velez H."/>
            <person name="de Vries R.P."/>
            <person name="Wiebenga A."/>
            <person name="Woodward S."/>
            <person name="Yakovlev I."/>
            <person name="Garbelotto M."/>
            <person name="Martin F."/>
            <person name="Grigoriev I.V."/>
            <person name="Stenlid J."/>
        </authorList>
    </citation>
    <scope>NUCLEOTIDE SEQUENCE [LARGE SCALE GENOMIC DNA]</scope>
    <source>
        <strain evidence="2 3">TC 32-1</strain>
    </source>
</reference>
<gene>
    <name evidence="2" type="ORF">HETIRDRAFT_454820</name>
</gene>
<evidence type="ECO:0000256" key="1">
    <source>
        <dbReference type="SAM" id="MobiDB-lite"/>
    </source>
</evidence>
<dbReference type="GeneID" id="20676554"/>
<dbReference type="Proteomes" id="UP000030671">
    <property type="component" value="Unassembled WGS sequence"/>
</dbReference>
<dbReference type="KEGG" id="hir:HETIRDRAFT_454820"/>
<evidence type="ECO:0000313" key="2">
    <source>
        <dbReference type="EMBL" id="ETW77558.1"/>
    </source>
</evidence>
<dbReference type="InParanoid" id="W4JVF6"/>